<dbReference type="InterPro" id="IPR051398">
    <property type="entry name" value="Polysacch_Deacetylase"/>
</dbReference>
<evidence type="ECO:0000259" key="7">
    <source>
        <dbReference type="PROSITE" id="PS51677"/>
    </source>
</evidence>
<dbReference type="PANTHER" id="PTHR34216">
    <property type="match status" value="1"/>
</dbReference>
<evidence type="ECO:0000256" key="1">
    <source>
        <dbReference type="ARBA" id="ARBA00003236"/>
    </source>
</evidence>
<dbReference type="PANTHER" id="PTHR34216:SF3">
    <property type="entry name" value="POLY-BETA-1,6-N-ACETYL-D-GLUCOSAMINE N-DEACETYLASE"/>
    <property type="match status" value="1"/>
</dbReference>
<keyword evidence="9" id="KW-1185">Reference proteome</keyword>
<feature type="domain" description="NodB homology" evidence="7">
    <location>
        <begin position="62"/>
        <end position="307"/>
    </location>
</feature>
<name>A0ABQ3CZ35_9RHOB</name>
<dbReference type="EMBL" id="BMZF01000002">
    <property type="protein sequence ID" value="GHA47576.1"/>
    <property type="molecule type" value="Genomic_DNA"/>
</dbReference>
<comment type="subcellular location">
    <subcellularLocation>
        <location evidence="2">Secreted</location>
    </subcellularLocation>
</comment>
<gene>
    <name evidence="8" type="ORF">GCM10008927_10480</name>
</gene>
<dbReference type="SUPFAM" id="SSF88713">
    <property type="entry name" value="Glycoside hydrolase/deacetylase"/>
    <property type="match status" value="1"/>
</dbReference>
<comment type="caution">
    <text evidence="8">The sequence shown here is derived from an EMBL/GenBank/DDBJ whole genome shotgun (WGS) entry which is preliminary data.</text>
</comment>
<dbReference type="InterPro" id="IPR002509">
    <property type="entry name" value="NODB_dom"/>
</dbReference>
<comment type="function">
    <text evidence="1">Is involved in generating a small heat-stable compound (Nod), an acylated oligomer of N-acetylglucosamine, that stimulates mitosis in various plant protoplasts.</text>
</comment>
<dbReference type="InterPro" id="IPR011330">
    <property type="entry name" value="Glyco_hydro/deAcase_b/a-brl"/>
</dbReference>
<protein>
    <recommendedName>
        <fullName evidence="4">Chitooligosaccharide deacetylase</fullName>
    </recommendedName>
    <alternativeName>
        <fullName evidence="6">Nodulation protein B</fullName>
    </alternativeName>
</protein>
<evidence type="ECO:0000256" key="2">
    <source>
        <dbReference type="ARBA" id="ARBA00004613"/>
    </source>
</evidence>
<evidence type="ECO:0000313" key="8">
    <source>
        <dbReference type="EMBL" id="GHA47576.1"/>
    </source>
</evidence>
<keyword evidence="5" id="KW-0732">Signal</keyword>
<reference evidence="9" key="1">
    <citation type="journal article" date="2019" name="Int. J. Syst. Evol. Microbiol.">
        <title>The Global Catalogue of Microorganisms (GCM) 10K type strain sequencing project: providing services to taxonomists for standard genome sequencing and annotation.</title>
        <authorList>
            <consortium name="The Broad Institute Genomics Platform"/>
            <consortium name="The Broad Institute Genome Sequencing Center for Infectious Disease"/>
            <person name="Wu L."/>
            <person name="Ma J."/>
        </authorList>
    </citation>
    <scope>NUCLEOTIDE SEQUENCE [LARGE SCALE GENOMIC DNA]</scope>
    <source>
        <strain evidence="9">KCTC 32465</strain>
    </source>
</reference>
<dbReference type="Pfam" id="PF01522">
    <property type="entry name" value="Polysacc_deac_1"/>
    <property type="match status" value="1"/>
</dbReference>
<dbReference type="Gene3D" id="3.20.20.370">
    <property type="entry name" value="Glycoside hydrolase/deacetylase"/>
    <property type="match status" value="1"/>
</dbReference>
<evidence type="ECO:0000256" key="6">
    <source>
        <dbReference type="ARBA" id="ARBA00032976"/>
    </source>
</evidence>
<dbReference type="Proteomes" id="UP000634455">
    <property type="component" value="Unassembled WGS sequence"/>
</dbReference>
<comment type="similarity">
    <text evidence="3">Belongs to the polysaccharide deacetylase family.</text>
</comment>
<evidence type="ECO:0000256" key="4">
    <source>
        <dbReference type="ARBA" id="ARBA00020071"/>
    </source>
</evidence>
<accession>A0ABQ3CZ35</accession>
<evidence type="ECO:0000313" key="9">
    <source>
        <dbReference type="Proteomes" id="UP000634455"/>
    </source>
</evidence>
<dbReference type="RefSeq" id="WP_189639546.1">
    <property type="nucleotide sequence ID" value="NZ_BMZF01000002.1"/>
</dbReference>
<sequence>MTLTSVMYHYVRPIAKSRFPNLKGLELSGFVRQLDYLQSTYNIISPEHFLAHLINGERLPDRACTLTFDDGYRDHFDFVFPELMRRNLTGFFFPPACAIRDKSLLDVNAIHFILASSDDQTTLLRDLKTECMAAGMNPAQWDAYRNSVNVENRYDAPEITFVKRMLQRELPHQMRSSITKTLFEKYVGITPTDFCTELYVTSDELREMMANGMYVGNHTYNHVWLNSVSKNEQKQELELSQDYLSSLGVPSDNWVMCYPYGGYNADTLAILRTMGCVAGFTVKVGTANLATDDPLQINRFDTNDFPQ</sequence>
<evidence type="ECO:0000256" key="3">
    <source>
        <dbReference type="ARBA" id="ARBA00010973"/>
    </source>
</evidence>
<dbReference type="CDD" id="cd10971">
    <property type="entry name" value="CE4_DAC_u2_5s"/>
    <property type="match status" value="1"/>
</dbReference>
<organism evidence="8 9">
    <name type="scientific">Paramylibacter ulvae</name>
    <dbReference type="NCBI Taxonomy" id="1651968"/>
    <lineage>
        <taxon>Bacteria</taxon>
        <taxon>Pseudomonadati</taxon>
        <taxon>Pseudomonadota</taxon>
        <taxon>Alphaproteobacteria</taxon>
        <taxon>Rhodobacterales</taxon>
        <taxon>Paracoccaceae</taxon>
        <taxon>Paramylibacter</taxon>
    </lineage>
</organism>
<evidence type="ECO:0000256" key="5">
    <source>
        <dbReference type="ARBA" id="ARBA00022729"/>
    </source>
</evidence>
<dbReference type="PROSITE" id="PS51677">
    <property type="entry name" value="NODB"/>
    <property type="match status" value="1"/>
</dbReference>
<proteinExistence type="inferred from homology"/>